<feature type="domain" description="Methyltransferase" evidence="1">
    <location>
        <begin position="41"/>
        <end position="136"/>
    </location>
</feature>
<dbReference type="EC" id="2.1.1.222" evidence="2"/>
<evidence type="ECO:0000313" key="3">
    <source>
        <dbReference type="Proteomes" id="UP001597173"/>
    </source>
</evidence>
<evidence type="ECO:0000313" key="2">
    <source>
        <dbReference type="EMBL" id="MFD1330055.1"/>
    </source>
</evidence>
<dbReference type="GO" id="GO:0102208">
    <property type="term" value="F:2-polyprenyl-6-hydroxyphenol methylase activity"/>
    <property type="evidence" value="ECO:0007669"/>
    <property type="project" value="UniProtKB-EC"/>
</dbReference>
<evidence type="ECO:0000259" key="1">
    <source>
        <dbReference type="Pfam" id="PF13649"/>
    </source>
</evidence>
<protein>
    <submittedName>
        <fullName evidence="2">Class I SAM-dependent methyltransferase</fullName>
        <ecNumber evidence="2">2.1.1.222</ecNumber>
        <ecNumber evidence="2">2.1.1.64</ecNumber>
    </submittedName>
</protein>
<name>A0ABW3Z1U8_MYCRA</name>
<keyword evidence="3" id="KW-1185">Reference proteome</keyword>
<dbReference type="EC" id="2.1.1.64" evidence="2"/>
<gene>
    <name evidence="2" type="ORF">ACFQ33_19380</name>
</gene>
<accession>A0ABW3Z1U8</accession>
<dbReference type="EMBL" id="JBHTNF010000017">
    <property type="protein sequence ID" value="MFD1330055.1"/>
    <property type="molecule type" value="Genomic_DNA"/>
</dbReference>
<proteinExistence type="predicted"/>
<dbReference type="InterPro" id="IPR041698">
    <property type="entry name" value="Methyltransf_25"/>
</dbReference>
<sequence>MNNHYGSLAALVYDLDKPIGRTFGNELSFYRSRLSECRGPILEPGVGNGRLLIPLLEAGLNVEGFDASKDMLLRCLAHCRERHLSPRLDQMRFQDFSYAHRFDAVIVPVGSFQLIGEFAEALSVLRRFHDHLVPDGRLIIDLDPAGKIIDSSTSIRSWPTDDGELITLQAQHASFDYIAQRRVSHLRYERWRDTRLIETQLELFTLRWWGVDEFMLAMEAAGFRDIVVSGSHEHGRAPNADDWIITFEGRRAGSR</sequence>
<keyword evidence="2" id="KW-0489">Methyltransferase</keyword>
<organism evidence="2 3">
    <name type="scientific">Mycoplana ramosa</name>
    <name type="common">Mycoplana bullata</name>
    <dbReference type="NCBI Taxonomy" id="40837"/>
    <lineage>
        <taxon>Bacteria</taxon>
        <taxon>Pseudomonadati</taxon>
        <taxon>Pseudomonadota</taxon>
        <taxon>Alphaproteobacteria</taxon>
        <taxon>Hyphomicrobiales</taxon>
        <taxon>Rhizobiaceae</taxon>
        <taxon>Mycoplana</taxon>
    </lineage>
</organism>
<dbReference type="Proteomes" id="UP001597173">
    <property type="component" value="Unassembled WGS sequence"/>
</dbReference>
<dbReference type="GO" id="GO:0032259">
    <property type="term" value="P:methylation"/>
    <property type="evidence" value="ECO:0007669"/>
    <property type="project" value="UniProtKB-KW"/>
</dbReference>
<dbReference type="Pfam" id="PF13649">
    <property type="entry name" value="Methyltransf_25"/>
    <property type="match status" value="1"/>
</dbReference>
<dbReference type="CDD" id="cd02440">
    <property type="entry name" value="AdoMet_MTases"/>
    <property type="match status" value="1"/>
</dbReference>
<dbReference type="SUPFAM" id="SSF53335">
    <property type="entry name" value="S-adenosyl-L-methionine-dependent methyltransferases"/>
    <property type="match status" value="1"/>
</dbReference>
<dbReference type="RefSeq" id="WP_374836221.1">
    <property type="nucleotide sequence ID" value="NZ_JBHEEW010000002.1"/>
</dbReference>
<dbReference type="GO" id="GO:0061542">
    <property type="term" value="F:3-demethylubiquinol 3-O-methyltransferase activity"/>
    <property type="evidence" value="ECO:0007669"/>
    <property type="project" value="UniProtKB-EC"/>
</dbReference>
<dbReference type="InterPro" id="IPR029063">
    <property type="entry name" value="SAM-dependent_MTases_sf"/>
</dbReference>
<keyword evidence="2" id="KW-0808">Transferase</keyword>
<dbReference type="Gene3D" id="3.40.50.150">
    <property type="entry name" value="Vaccinia Virus protein VP39"/>
    <property type="match status" value="1"/>
</dbReference>
<dbReference type="Gene3D" id="2.20.130.10">
    <property type="entry name" value="CAC2371-like domains"/>
    <property type="match status" value="1"/>
</dbReference>
<reference evidence="3" key="1">
    <citation type="journal article" date="2019" name="Int. J. Syst. Evol. Microbiol.">
        <title>The Global Catalogue of Microorganisms (GCM) 10K type strain sequencing project: providing services to taxonomists for standard genome sequencing and annotation.</title>
        <authorList>
            <consortium name="The Broad Institute Genomics Platform"/>
            <consortium name="The Broad Institute Genome Sequencing Center for Infectious Disease"/>
            <person name="Wu L."/>
            <person name="Ma J."/>
        </authorList>
    </citation>
    <scope>NUCLEOTIDE SEQUENCE [LARGE SCALE GENOMIC DNA]</scope>
    <source>
        <strain evidence="3">CCUG 55609</strain>
    </source>
</reference>
<comment type="caution">
    <text evidence="2">The sequence shown here is derived from an EMBL/GenBank/DDBJ whole genome shotgun (WGS) entry which is preliminary data.</text>
</comment>